<dbReference type="RefSeq" id="WP_045312122.1">
    <property type="nucleotide sequence ID" value="NZ_JYJG01000093.1"/>
</dbReference>
<dbReference type="PANTHER" id="PTHR37981">
    <property type="entry name" value="LIPASE 2"/>
    <property type="match status" value="1"/>
</dbReference>
<evidence type="ECO:0000259" key="4">
    <source>
        <dbReference type="Pfam" id="PF13472"/>
    </source>
</evidence>
<name>A0A0F0H001_LENAE</name>
<evidence type="ECO:0000313" key="5">
    <source>
        <dbReference type="EMBL" id="KJK49034.1"/>
    </source>
</evidence>
<organism evidence="5 6">
    <name type="scientific">Lentzea aerocolonigenes</name>
    <name type="common">Lechevalieria aerocolonigenes</name>
    <name type="synonym">Saccharothrix aerocolonigenes</name>
    <dbReference type="NCBI Taxonomy" id="68170"/>
    <lineage>
        <taxon>Bacteria</taxon>
        <taxon>Bacillati</taxon>
        <taxon>Actinomycetota</taxon>
        <taxon>Actinomycetes</taxon>
        <taxon>Pseudonocardiales</taxon>
        <taxon>Pseudonocardiaceae</taxon>
        <taxon>Lentzea</taxon>
    </lineage>
</organism>
<keyword evidence="6" id="KW-1185">Reference proteome</keyword>
<evidence type="ECO:0000313" key="6">
    <source>
        <dbReference type="Proteomes" id="UP000033393"/>
    </source>
</evidence>
<comment type="caution">
    <text evidence="5">The sequence shown here is derived from an EMBL/GenBank/DDBJ whole genome shotgun (WGS) entry which is preliminary data.</text>
</comment>
<dbReference type="PANTHER" id="PTHR37981:SF1">
    <property type="entry name" value="SGNH HYDROLASE-TYPE ESTERASE DOMAIN-CONTAINING PROTEIN"/>
    <property type="match status" value="1"/>
</dbReference>
<feature type="disulfide bond" evidence="2">
    <location>
        <begin position="55"/>
        <end position="80"/>
    </location>
</feature>
<dbReference type="STRING" id="68170.GCA_000974445_03850"/>
<feature type="disulfide bond" evidence="2">
    <location>
        <begin position="131"/>
        <end position="144"/>
    </location>
</feature>
<dbReference type="eggNOG" id="COG2755">
    <property type="taxonomic scope" value="Bacteria"/>
</dbReference>
<keyword evidence="2" id="KW-1015">Disulfide bond</keyword>
<evidence type="ECO:0000256" key="2">
    <source>
        <dbReference type="PIRSR" id="PIRSR637460-2"/>
    </source>
</evidence>
<gene>
    <name evidence="5" type="ORF">UK23_14995</name>
</gene>
<dbReference type="OrthoDB" id="5503950at2"/>
<feature type="chain" id="PRO_5002441501" evidence="3">
    <location>
        <begin position="26"/>
        <end position="289"/>
    </location>
</feature>
<dbReference type="InterPro" id="IPR013830">
    <property type="entry name" value="SGNH_hydro"/>
</dbReference>
<dbReference type="AlphaFoldDB" id="A0A0F0H001"/>
<keyword evidence="3" id="KW-0732">Signal</keyword>
<dbReference type="InterPro" id="IPR037460">
    <property type="entry name" value="SEST-like"/>
</dbReference>
<dbReference type="PATRIC" id="fig|68170.10.peg.3303"/>
<dbReference type="Pfam" id="PF13472">
    <property type="entry name" value="Lipase_GDSL_2"/>
    <property type="match status" value="1"/>
</dbReference>
<dbReference type="EMBL" id="JYJG01000093">
    <property type="protein sequence ID" value="KJK49034.1"/>
    <property type="molecule type" value="Genomic_DNA"/>
</dbReference>
<proteinExistence type="predicted"/>
<dbReference type="InterPro" id="IPR036514">
    <property type="entry name" value="SGNH_hydro_sf"/>
</dbReference>
<sequence>MTRRVTVVSLLTALIAALFVPSATAAPKYRNYVSLGDSFVSGPFIPLQRLDPLSCFKSTQNYPSVVARRLGIANFTDISCGGAQTKDMAGVQSGIPGQSVPQFSALKADTDLVTVSIGGNDIGFMDIILTCAGKSLLDPNGAPCKANYGDSLAARVNATAAKVADVLNGIKQRSPNAKVVVVGYLRILPPSGGCWPIVPISKGDVPYLDNVQKQLNGMLGAQAHAAGATFVNPYDISLGRDTCAAPWDKWVEGIIPTSLAFPVHPNANGMAAVGEQVAAALAGTELAGV</sequence>
<feature type="signal peptide" evidence="3">
    <location>
        <begin position="1"/>
        <end position="25"/>
    </location>
</feature>
<feature type="domain" description="SGNH hydrolase-type esterase" evidence="4">
    <location>
        <begin position="35"/>
        <end position="272"/>
    </location>
</feature>
<feature type="active site" description="Nucleophile" evidence="1">
    <location>
        <position position="38"/>
    </location>
</feature>
<dbReference type="SUPFAM" id="SSF52266">
    <property type="entry name" value="SGNH hydrolase"/>
    <property type="match status" value="1"/>
</dbReference>
<protein>
    <submittedName>
        <fullName evidence="5">GDSL family lipase</fullName>
    </submittedName>
</protein>
<feature type="disulfide bond" evidence="2">
    <location>
        <begin position="194"/>
        <end position="243"/>
    </location>
</feature>
<dbReference type="CDD" id="cd01823">
    <property type="entry name" value="SEST_like"/>
    <property type="match status" value="1"/>
</dbReference>
<dbReference type="GO" id="GO:0004806">
    <property type="term" value="F:triacylglycerol lipase activity"/>
    <property type="evidence" value="ECO:0007669"/>
    <property type="project" value="TreeGrafter"/>
</dbReference>
<dbReference type="Gene3D" id="3.40.50.1110">
    <property type="entry name" value="SGNH hydrolase"/>
    <property type="match status" value="1"/>
</dbReference>
<reference evidence="5 6" key="1">
    <citation type="submission" date="2015-02" db="EMBL/GenBank/DDBJ databases">
        <authorList>
            <person name="Ju K.-S."/>
            <person name="Doroghazi J.R."/>
            <person name="Metcalf W."/>
        </authorList>
    </citation>
    <scope>NUCLEOTIDE SEQUENCE [LARGE SCALE GENOMIC DNA]</scope>
    <source>
        <strain evidence="5 6">NRRL B-16140</strain>
    </source>
</reference>
<feature type="active site" evidence="1">
    <location>
        <position position="264"/>
    </location>
</feature>
<dbReference type="Proteomes" id="UP000033393">
    <property type="component" value="Unassembled WGS sequence"/>
</dbReference>
<accession>A0A0F0H001</accession>
<evidence type="ECO:0000256" key="3">
    <source>
        <dbReference type="SAM" id="SignalP"/>
    </source>
</evidence>
<evidence type="ECO:0000256" key="1">
    <source>
        <dbReference type="PIRSR" id="PIRSR637460-1"/>
    </source>
</evidence>
<dbReference type="GO" id="GO:0019433">
    <property type="term" value="P:triglyceride catabolic process"/>
    <property type="evidence" value="ECO:0007669"/>
    <property type="project" value="TreeGrafter"/>
</dbReference>